<dbReference type="RefSeq" id="WP_114841348.1">
    <property type="nucleotide sequence ID" value="NZ_CP031219.1"/>
</dbReference>
<feature type="domain" description="NAD-dependent epimerase/dehydratase" evidence="1">
    <location>
        <begin position="4"/>
        <end position="218"/>
    </location>
</feature>
<evidence type="ECO:0000313" key="3">
    <source>
        <dbReference type="Proteomes" id="UP000290092"/>
    </source>
</evidence>
<evidence type="ECO:0000313" key="2">
    <source>
        <dbReference type="EMBL" id="RXK12361.1"/>
    </source>
</evidence>
<accession>A0AAX2AFK2</accession>
<evidence type="ECO:0000259" key="1">
    <source>
        <dbReference type="Pfam" id="PF01370"/>
    </source>
</evidence>
<dbReference type="InterPro" id="IPR001509">
    <property type="entry name" value="Epimerase_deHydtase"/>
</dbReference>
<dbReference type="KEGG" id="amyt:AMYT_0888"/>
<protein>
    <recommendedName>
        <fullName evidence="1">NAD-dependent epimerase/dehydratase domain-containing protein</fullName>
    </recommendedName>
</protein>
<gene>
    <name evidence="2" type="ORF">CP985_14560</name>
</gene>
<dbReference type="SUPFAM" id="SSF51735">
    <property type="entry name" value="NAD(P)-binding Rossmann-fold domains"/>
    <property type="match status" value="1"/>
</dbReference>
<reference evidence="2 3" key="1">
    <citation type="submission" date="2017-09" db="EMBL/GenBank/DDBJ databases">
        <title>Genomics of the genus Arcobacter.</title>
        <authorList>
            <person name="Perez-Cataluna A."/>
            <person name="Figueras M.J."/>
            <person name="Salas-Masso N."/>
        </authorList>
    </citation>
    <scope>NUCLEOTIDE SEQUENCE [LARGE SCALE GENOMIC DNA]</scope>
    <source>
        <strain evidence="2 3">CECT 7386</strain>
    </source>
</reference>
<name>A0AAX2AFK2_9BACT</name>
<dbReference type="PANTHER" id="PTHR43245">
    <property type="entry name" value="BIFUNCTIONAL POLYMYXIN RESISTANCE PROTEIN ARNA"/>
    <property type="match status" value="1"/>
</dbReference>
<proteinExistence type="predicted"/>
<keyword evidence="3" id="KW-1185">Reference proteome</keyword>
<dbReference type="InterPro" id="IPR050177">
    <property type="entry name" value="Lipid_A_modif_metabolic_enz"/>
</dbReference>
<dbReference type="AlphaFoldDB" id="A0AAX2AFK2"/>
<dbReference type="InterPro" id="IPR036291">
    <property type="entry name" value="NAD(P)-bd_dom_sf"/>
</dbReference>
<dbReference type="Gene3D" id="3.40.50.720">
    <property type="entry name" value="NAD(P)-binding Rossmann-like Domain"/>
    <property type="match status" value="1"/>
</dbReference>
<dbReference type="Pfam" id="PF01370">
    <property type="entry name" value="Epimerase"/>
    <property type="match status" value="1"/>
</dbReference>
<organism evidence="2 3">
    <name type="scientific">Malaciobacter mytili LMG 24559</name>
    <dbReference type="NCBI Taxonomy" id="1032238"/>
    <lineage>
        <taxon>Bacteria</taxon>
        <taxon>Pseudomonadati</taxon>
        <taxon>Campylobacterota</taxon>
        <taxon>Epsilonproteobacteria</taxon>
        <taxon>Campylobacterales</taxon>
        <taxon>Arcobacteraceae</taxon>
        <taxon>Malaciobacter</taxon>
    </lineage>
</organism>
<dbReference type="EMBL" id="NXID01000090">
    <property type="protein sequence ID" value="RXK12361.1"/>
    <property type="molecule type" value="Genomic_DNA"/>
</dbReference>
<comment type="caution">
    <text evidence="2">The sequence shown here is derived from an EMBL/GenBank/DDBJ whole genome shotgun (WGS) entry which is preliminary data.</text>
</comment>
<dbReference type="Proteomes" id="UP000290092">
    <property type="component" value="Unassembled WGS sequence"/>
</dbReference>
<sequence>MSKIAILGSTGMIGSHFKALCLSNNIEFLDIDRKIWDLSVWKEDEELDELFNNVDCIFHFAAVLPKNLDRELEKIFEVNVKSCLNISKWALKNNVKIVFLSGSTVYADTNALNIKEDASKVVYGLGGFYGYSKLLAENIFNHYIHQGLKVTILRPSSVYGLGLGKDKIINQFINKIENDIPIKINQPENKINFIHSMDVSIAALQVYLNNLQGTFNIAAKETTSIYELAKVCTDVMGKGKIEIIKEDYIPFERFNLNCDKAKNEFNFKSRINIKDGIASMYNNKMLEGYFFS</sequence>